<evidence type="ECO:0000256" key="1">
    <source>
        <dbReference type="ARBA" id="ARBA00006295"/>
    </source>
</evidence>
<dbReference type="InterPro" id="IPR041468">
    <property type="entry name" value="HTH_ParB/Spo0J"/>
</dbReference>
<comment type="caution">
    <text evidence="7">The sequence shown here is derived from an EMBL/GenBank/DDBJ whole genome shotgun (WGS) entry which is preliminary data.</text>
</comment>
<dbReference type="Pfam" id="PF02195">
    <property type="entry name" value="ParB_N"/>
    <property type="match status" value="1"/>
</dbReference>
<dbReference type="InterPro" id="IPR036086">
    <property type="entry name" value="ParB/Sulfiredoxin_sf"/>
</dbReference>
<dbReference type="InterPro" id="IPR004437">
    <property type="entry name" value="ParB/RepB/Spo0J"/>
</dbReference>
<dbReference type="SUPFAM" id="SSF110849">
    <property type="entry name" value="ParB/Sulfiredoxin"/>
    <property type="match status" value="1"/>
</dbReference>
<evidence type="ECO:0000256" key="3">
    <source>
        <dbReference type="ARBA" id="ARBA00022829"/>
    </source>
</evidence>
<dbReference type="GO" id="GO:0007059">
    <property type="term" value="P:chromosome segregation"/>
    <property type="evidence" value="ECO:0007669"/>
    <property type="project" value="UniProtKB-KW"/>
</dbReference>
<evidence type="ECO:0000259" key="6">
    <source>
        <dbReference type="SMART" id="SM00470"/>
    </source>
</evidence>
<evidence type="ECO:0000256" key="2">
    <source>
        <dbReference type="ARBA" id="ARBA00022372"/>
    </source>
</evidence>
<evidence type="ECO:0000256" key="5">
    <source>
        <dbReference type="ARBA" id="ARBA00025472"/>
    </source>
</evidence>
<comment type="similarity">
    <text evidence="1">Belongs to the ParB family.</text>
</comment>
<dbReference type="GO" id="GO:0005694">
    <property type="term" value="C:chromosome"/>
    <property type="evidence" value="ECO:0007669"/>
    <property type="project" value="TreeGrafter"/>
</dbReference>
<dbReference type="OrthoDB" id="9796891at2"/>
<evidence type="ECO:0000256" key="4">
    <source>
        <dbReference type="ARBA" id="ARBA00023125"/>
    </source>
</evidence>
<accession>A0A0E2YWH2</accession>
<geneLocation type="plasmid" evidence="7">
    <name>pA</name>
</geneLocation>
<sequence length="284" mass="31855">MAKKISPLAGKINRNVFFHTSLDLPRIIEVDLSNLRENPDQPRKTFDETALQELAASIEQHGLIQPIAVASDPENKEGYMVVAGERRLRAFKRLGRETIPAIVTQGNRDEIALIENLQRENLNPLEEAEALAQIMSRHAYTQNEVSKVIGKARNTVNELLRLNTLPQGIKEEYRSRTSDSGVSKSALIELTRIKNKDEQLNLWEELKAGATVRTARKAKKEEITSKTPSSPAMQLLSAGKGFTKKLAGIAPHELNSEHFYTLLKLREQIDKLINTLEEEGGGRF</sequence>
<comment type="function">
    <text evidence="5">Involved in chromosome partition. Localize to both poles of the predivisional cell following completion of DNA replication. Binds to the DNA origin of replication.</text>
</comment>
<dbReference type="EMBL" id="JPGN01000541">
    <property type="protein sequence ID" value="KFI17793.1"/>
    <property type="molecule type" value="Genomic_DNA"/>
</dbReference>
<dbReference type="Gene3D" id="1.10.10.2830">
    <property type="match status" value="1"/>
</dbReference>
<dbReference type="SMART" id="SM00470">
    <property type="entry name" value="ParB"/>
    <property type="match status" value="1"/>
</dbReference>
<dbReference type="NCBIfam" id="TIGR00180">
    <property type="entry name" value="parB_part"/>
    <property type="match status" value="1"/>
</dbReference>
<keyword evidence="4" id="KW-0238">DNA-binding</keyword>
<feature type="domain" description="ParB-like N-terminal" evidence="6">
    <location>
        <begin position="28"/>
        <end position="117"/>
    </location>
</feature>
<name>A0A0E2YWH2_9GAMM</name>
<keyword evidence="7" id="KW-0614">Plasmid</keyword>
<organism evidence="7 8">
    <name type="scientific">Nitrosococcus oceani C-27</name>
    <dbReference type="NCBI Taxonomy" id="314279"/>
    <lineage>
        <taxon>Bacteria</taxon>
        <taxon>Pseudomonadati</taxon>
        <taxon>Pseudomonadota</taxon>
        <taxon>Gammaproteobacteria</taxon>
        <taxon>Chromatiales</taxon>
        <taxon>Chromatiaceae</taxon>
        <taxon>Nitrosococcus</taxon>
    </lineage>
</organism>
<proteinExistence type="inferred from homology"/>
<dbReference type="HOGENOM" id="CLU_023853_0_1_6"/>
<gene>
    <name evidence="7" type="ORF">IB75_18725</name>
</gene>
<dbReference type="CDD" id="cd16393">
    <property type="entry name" value="SPO0J_N"/>
    <property type="match status" value="1"/>
</dbReference>
<reference evidence="7 8" key="1">
    <citation type="submission" date="2014-07" db="EMBL/GenBank/DDBJ databases">
        <title>Comparative analysis of Nitrosococcus oceani genome inventories of strains from Pacific and Atlantic gyres.</title>
        <authorList>
            <person name="Lim C.K."/>
            <person name="Wang L."/>
            <person name="Sayavedra-Soto L.A."/>
            <person name="Klotz M.G."/>
        </authorList>
    </citation>
    <scope>NUCLEOTIDE SEQUENCE [LARGE SCALE GENOMIC DNA]</scope>
    <source>
        <strain evidence="7 8">C-27</strain>
        <plasmid evidence="7">pA</plasmid>
    </source>
</reference>
<dbReference type="FunFam" id="3.90.1530.30:FF:000001">
    <property type="entry name" value="Chromosome partitioning protein ParB"/>
    <property type="match status" value="1"/>
</dbReference>
<dbReference type="Pfam" id="PF17762">
    <property type="entry name" value="HTH_ParB"/>
    <property type="match status" value="1"/>
</dbReference>
<protein>
    <recommendedName>
        <fullName evidence="2">Probable chromosome-partitioning protein ParB</fullName>
    </recommendedName>
</protein>
<dbReference type="AlphaFoldDB" id="A0A0E2YWH2"/>
<dbReference type="PANTHER" id="PTHR33375:SF1">
    <property type="entry name" value="CHROMOSOME-PARTITIONING PROTEIN PARB-RELATED"/>
    <property type="match status" value="1"/>
</dbReference>
<dbReference type="FunFam" id="1.10.10.2830:FF:000001">
    <property type="entry name" value="Chromosome partitioning protein ParB"/>
    <property type="match status" value="1"/>
</dbReference>
<evidence type="ECO:0000313" key="7">
    <source>
        <dbReference type="EMBL" id="KFI17793.1"/>
    </source>
</evidence>
<dbReference type="PANTHER" id="PTHR33375">
    <property type="entry name" value="CHROMOSOME-PARTITIONING PROTEIN PARB-RELATED"/>
    <property type="match status" value="1"/>
</dbReference>
<dbReference type="GO" id="GO:0003677">
    <property type="term" value="F:DNA binding"/>
    <property type="evidence" value="ECO:0007669"/>
    <property type="project" value="UniProtKB-KW"/>
</dbReference>
<dbReference type="Gene3D" id="3.90.1530.30">
    <property type="match status" value="1"/>
</dbReference>
<keyword evidence="3" id="KW-0159">Chromosome partition</keyword>
<dbReference type="Proteomes" id="UP000028839">
    <property type="component" value="Unassembled WGS sequence"/>
</dbReference>
<dbReference type="InterPro" id="IPR003115">
    <property type="entry name" value="ParB_N"/>
</dbReference>
<dbReference type="InterPro" id="IPR050336">
    <property type="entry name" value="Chromosome_partition/occlusion"/>
</dbReference>
<evidence type="ECO:0000313" key="8">
    <source>
        <dbReference type="Proteomes" id="UP000028839"/>
    </source>
</evidence>